<gene>
    <name evidence="2" type="primary">ORF21616</name>
</gene>
<protein>
    <submittedName>
        <fullName evidence="2">Uncharacterized protein</fullName>
    </submittedName>
</protein>
<reference evidence="2" key="1">
    <citation type="submission" date="2014-12" db="EMBL/GenBank/DDBJ databases">
        <title>Insight into the proteome of Arion vulgaris.</title>
        <authorList>
            <person name="Aradska J."/>
            <person name="Bulat T."/>
            <person name="Smidak R."/>
            <person name="Sarate P."/>
            <person name="Gangsoo J."/>
            <person name="Sialana F."/>
            <person name="Bilban M."/>
            <person name="Lubec G."/>
        </authorList>
    </citation>
    <scope>NUCLEOTIDE SEQUENCE</scope>
    <source>
        <tissue evidence="2">Skin</tissue>
    </source>
</reference>
<dbReference type="EMBL" id="HACG01007084">
    <property type="protein sequence ID" value="CEK53949.1"/>
    <property type="molecule type" value="Transcribed_RNA"/>
</dbReference>
<keyword evidence="1" id="KW-0472">Membrane</keyword>
<organism evidence="2">
    <name type="scientific">Arion vulgaris</name>
    <dbReference type="NCBI Taxonomy" id="1028688"/>
    <lineage>
        <taxon>Eukaryota</taxon>
        <taxon>Metazoa</taxon>
        <taxon>Spiralia</taxon>
        <taxon>Lophotrochozoa</taxon>
        <taxon>Mollusca</taxon>
        <taxon>Gastropoda</taxon>
        <taxon>Heterobranchia</taxon>
        <taxon>Euthyneura</taxon>
        <taxon>Panpulmonata</taxon>
        <taxon>Eupulmonata</taxon>
        <taxon>Stylommatophora</taxon>
        <taxon>Helicina</taxon>
        <taxon>Arionoidea</taxon>
        <taxon>Arionidae</taxon>
        <taxon>Arion</taxon>
    </lineage>
</organism>
<feature type="non-terminal residue" evidence="2">
    <location>
        <position position="72"/>
    </location>
</feature>
<name>A0A0B6YCT4_9EUPU</name>
<accession>A0A0B6YCT4</accession>
<dbReference type="AlphaFoldDB" id="A0A0B6YCT4"/>
<evidence type="ECO:0000313" key="2">
    <source>
        <dbReference type="EMBL" id="CEK53949.1"/>
    </source>
</evidence>
<keyword evidence="1" id="KW-0812">Transmembrane</keyword>
<proteinExistence type="predicted"/>
<keyword evidence="1" id="KW-1133">Transmembrane helix</keyword>
<evidence type="ECO:0000256" key="1">
    <source>
        <dbReference type="SAM" id="Phobius"/>
    </source>
</evidence>
<sequence>MIWLYQTHSPVMGKIAVFSLEGYMFSCLFYFYNSSSICGLNLKCPWFTTYREARKTSPKLGGTAAVESKLKK</sequence>
<feature type="transmembrane region" description="Helical" evidence="1">
    <location>
        <begin position="12"/>
        <end position="32"/>
    </location>
</feature>